<dbReference type="AlphaFoldDB" id="A0A6N8FNX6"/>
<comment type="caution">
    <text evidence="1">The sequence shown here is derived from an EMBL/GenBank/DDBJ whole genome shotgun (WGS) entry which is preliminary data.</text>
</comment>
<dbReference type="Proteomes" id="UP000469125">
    <property type="component" value="Unassembled WGS sequence"/>
</dbReference>
<sequence length="136" mass="15891">MRNFISLSFLFLFIFLTACSGQHYKSLTRVEVQEVDSEENYRDTIQITDQETIEELIGIFKNIRWEPNTEPSIARKEDILLSLYYDSSNSTIEKQNLYRIWFSDRGTATLISDYEKEGYGGLNKEDVTKLKNILAN</sequence>
<name>A0A6N8FNX6_9BACI</name>
<dbReference type="EMBL" id="WOCA01000012">
    <property type="protein sequence ID" value="MUK89499.1"/>
    <property type="molecule type" value="Genomic_DNA"/>
</dbReference>
<proteinExistence type="predicted"/>
<reference evidence="1 2" key="1">
    <citation type="submission" date="2019-11" db="EMBL/GenBank/DDBJ databases">
        <authorList>
            <person name="Li X."/>
        </authorList>
    </citation>
    <scope>NUCLEOTIDE SEQUENCE [LARGE SCALE GENOMIC DNA]</scope>
    <source>
        <strain evidence="1 2">L9</strain>
    </source>
</reference>
<evidence type="ECO:0000313" key="2">
    <source>
        <dbReference type="Proteomes" id="UP000469125"/>
    </source>
</evidence>
<evidence type="ECO:0008006" key="3">
    <source>
        <dbReference type="Google" id="ProtNLM"/>
    </source>
</evidence>
<organism evidence="1 2">
    <name type="scientific">Ornithinibacillus caprae</name>
    <dbReference type="NCBI Taxonomy" id="2678566"/>
    <lineage>
        <taxon>Bacteria</taxon>
        <taxon>Bacillati</taxon>
        <taxon>Bacillota</taxon>
        <taxon>Bacilli</taxon>
        <taxon>Bacillales</taxon>
        <taxon>Bacillaceae</taxon>
        <taxon>Ornithinibacillus</taxon>
    </lineage>
</organism>
<gene>
    <name evidence="1" type="ORF">GMD78_14120</name>
</gene>
<evidence type="ECO:0000313" key="1">
    <source>
        <dbReference type="EMBL" id="MUK89499.1"/>
    </source>
</evidence>
<keyword evidence="2" id="KW-1185">Reference proteome</keyword>
<dbReference type="RefSeq" id="WP_155669464.1">
    <property type="nucleotide sequence ID" value="NZ_WOCA01000012.1"/>
</dbReference>
<accession>A0A6N8FNX6</accession>
<protein>
    <recommendedName>
        <fullName evidence="3">Lipoprotein</fullName>
    </recommendedName>
</protein>
<dbReference type="PROSITE" id="PS51257">
    <property type="entry name" value="PROKAR_LIPOPROTEIN"/>
    <property type="match status" value="1"/>
</dbReference>